<dbReference type="AlphaFoldDB" id="A0A381NBF0"/>
<dbReference type="Pfam" id="PF14063">
    <property type="entry name" value="DUF4254"/>
    <property type="match status" value="1"/>
</dbReference>
<dbReference type="InterPro" id="IPR025350">
    <property type="entry name" value="DUF4254"/>
</dbReference>
<evidence type="ECO:0008006" key="2">
    <source>
        <dbReference type="Google" id="ProtNLM"/>
    </source>
</evidence>
<proteinExistence type="predicted"/>
<reference evidence="1" key="1">
    <citation type="submission" date="2018-05" db="EMBL/GenBank/DDBJ databases">
        <authorList>
            <person name="Lanie J.A."/>
            <person name="Ng W.-L."/>
            <person name="Kazmierczak K.M."/>
            <person name="Andrzejewski T.M."/>
            <person name="Davidsen T.M."/>
            <person name="Wayne K.J."/>
            <person name="Tettelin H."/>
            <person name="Glass J.I."/>
            <person name="Rusch D."/>
            <person name="Podicherti R."/>
            <person name="Tsui H.-C.T."/>
            <person name="Winkler M.E."/>
        </authorList>
    </citation>
    <scope>NUCLEOTIDE SEQUENCE</scope>
</reference>
<name>A0A381NBF0_9ZZZZ</name>
<evidence type="ECO:0000313" key="1">
    <source>
        <dbReference type="EMBL" id="SUZ51847.1"/>
    </source>
</evidence>
<accession>A0A381NBF0</accession>
<protein>
    <recommendedName>
        <fullName evidence="2">DUF4254 domain-containing protein</fullName>
    </recommendedName>
</protein>
<organism evidence="1">
    <name type="scientific">marine metagenome</name>
    <dbReference type="NCBI Taxonomy" id="408172"/>
    <lineage>
        <taxon>unclassified sequences</taxon>
        <taxon>metagenomes</taxon>
        <taxon>ecological metagenomes</taxon>
    </lineage>
</organism>
<gene>
    <name evidence="1" type="ORF">METZ01_LOCUS4701</name>
</gene>
<dbReference type="EMBL" id="UINC01000243">
    <property type="protein sequence ID" value="SUZ51847.1"/>
    <property type="molecule type" value="Genomic_DNA"/>
</dbReference>
<sequence length="202" mass="24110">MFSKKAIEIFNQATREYKKTKIIDQSFRNKYKIDEEYIESVLYKKAWIDTVQWAYEDIIRDPEIDPAEALSIKRKIDISNQERTDTVELLDDYFLEKYSNVKILQDASINTESPAWALDRLSILELKIYHMRIEANRIDASENHKEKCSLKLEVLIQQREDLSLAIDELLDEISKGKKYMKTYKQMKMYNDEELNPILRKNK</sequence>